<dbReference type="GO" id="GO:0006334">
    <property type="term" value="P:nucleosome assembly"/>
    <property type="evidence" value="ECO:0007669"/>
    <property type="project" value="TreeGrafter"/>
</dbReference>
<feature type="region of interest" description="Disordered" evidence="3">
    <location>
        <begin position="1"/>
        <end position="32"/>
    </location>
</feature>
<dbReference type="PANTHER" id="PTHR22691">
    <property type="entry name" value="YEAST SPT2-RELATED"/>
    <property type="match status" value="1"/>
</dbReference>
<comment type="similarity">
    <text evidence="1">Belongs to the SPT2 family.</text>
</comment>
<dbReference type="GO" id="GO:0005730">
    <property type="term" value="C:nucleolus"/>
    <property type="evidence" value="ECO:0007669"/>
    <property type="project" value="TreeGrafter"/>
</dbReference>
<feature type="compositionally biased region" description="Basic and acidic residues" evidence="3">
    <location>
        <begin position="1"/>
        <end position="28"/>
    </location>
</feature>
<sequence length="288" mass="33711">MTNTKTSKEKSEKGLGDKQRMGNKENKHANIQGNEELEFLKLREQLKDKFRKQQCPTTVLKDTHDRKSLPHHNYGSFFGPSEPGLAQRVIKERQSIIEAHQAAQAQKERNSTDQVVKPTQAQSSTNSDSIEMKKRKIQMLKRNRDYSFLHSNSVDIPPIPNNKVEEQKPNPYQQKSLPNNDVNKRKSTDQVTESTKIKHATNLVEVLEDKIDISAMIKKMFIRNHHNYKFENIDDEDDAAMESNFHDIQKEERRSARIAREEDKRELKRMLEEEKQESEAKRQKLQLH</sequence>
<evidence type="ECO:0000256" key="1">
    <source>
        <dbReference type="ARBA" id="ARBA00006461"/>
    </source>
</evidence>
<organism evidence="4 5">
    <name type="scientific">Dillenia turbinata</name>
    <dbReference type="NCBI Taxonomy" id="194707"/>
    <lineage>
        <taxon>Eukaryota</taxon>
        <taxon>Viridiplantae</taxon>
        <taxon>Streptophyta</taxon>
        <taxon>Embryophyta</taxon>
        <taxon>Tracheophyta</taxon>
        <taxon>Spermatophyta</taxon>
        <taxon>Magnoliopsida</taxon>
        <taxon>eudicotyledons</taxon>
        <taxon>Gunneridae</taxon>
        <taxon>Pentapetalae</taxon>
        <taxon>Dilleniales</taxon>
        <taxon>Dilleniaceae</taxon>
        <taxon>Dillenia</taxon>
    </lineage>
</organism>
<dbReference type="Proteomes" id="UP001370490">
    <property type="component" value="Unassembled WGS sequence"/>
</dbReference>
<dbReference type="GO" id="GO:0006360">
    <property type="term" value="P:transcription by RNA polymerase I"/>
    <property type="evidence" value="ECO:0007669"/>
    <property type="project" value="TreeGrafter"/>
</dbReference>
<dbReference type="GO" id="GO:0003677">
    <property type="term" value="F:DNA binding"/>
    <property type="evidence" value="ECO:0007669"/>
    <property type="project" value="TreeGrafter"/>
</dbReference>
<feature type="region of interest" description="Disordered" evidence="3">
    <location>
        <begin position="99"/>
        <end position="132"/>
    </location>
</feature>
<feature type="compositionally biased region" description="Polar residues" evidence="3">
    <location>
        <begin position="170"/>
        <end position="181"/>
    </location>
</feature>
<evidence type="ECO:0000313" key="5">
    <source>
        <dbReference type="Proteomes" id="UP001370490"/>
    </source>
</evidence>
<reference evidence="4 5" key="1">
    <citation type="submission" date="2023-12" db="EMBL/GenBank/DDBJ databases">
        <title>A high-quality genome assembly for Dillenia turbinata (Dilleniales).</title>
        <authorList>
            <person name="Chanderbali A."/>
        </authorList>
    </citation>
    <scope>NUCLEOTIDE SEQUENCE [LARGE SCALE GENOMIC DNA]</scope>
    <source>
        <strain evidence="4">LSX21</strain>
        <tissue evidence="4">Leaf</tissue>
    </source>
</reference>
<dbReference type="AlphaFoldDB" id="A0AAN8W492"/>
<evidence type="ECO:0000313" key="4">
    <source>
        <dbReference type="EMBL" id="KAK6945894.1"/>
    </source>
</evidence>
<feature type="compositionally biased region" description="Polar residues" evidence="3">
    <location>
        <begin position="112"/>
        <end position="129"/>
    </location>
</feature>
<accession>A0AAN8W492</accession>
<feature type="region of interest" description="Disordered" evidence="3">
    <location>
        <begin position="149"/>
        <end position="195"/>
    </location>
</feature>
<dbReference type="GO" id="GO:0042393">
    <property type="term" value="F:histone binding"/>
    <property type="evidence" value="ECO:0007669"/>
    <property type="project" value="TreeGrafter"/>
</dbReference>
<dbReference type="Pfam" id="PF08243">
    <property type="entry name" value="SPT2"/>
    <property type="match status" value="1"/>
</dbReference>
<comment type="caution">
    <text evidence="4">The sequence shown here is derived from an EMBL/GenBank/DDBJ whole genome shotgun (WGS) entry which is preliminary data.</text>
</comment>
<evidence type="ECO:0000256" key="2">
    <source>
        <dbReference type="ARBA" id="ARBA00023054"/>
    </source>
</evidence>
<evidence type="ECO:0000256" key="3">
    <source>
        <dbReference type="SAM" id="MobiDB-lite"/>
    </source>
</evidence>
<dbReference type="EMBL" id="JBAMMX010000002">
    <property type="protein sequence ID" value="KAK6945894.1"/>
    <property type="molecule type" value="Genomic_DNA"/>
</dbReference>
<gene>
    <name evidence="4" type="ORF">RJ641_013438</name>
</gene>
<dbReference type="PANTHER" id="PTHR22691:SF8">
    <property type="entry name" value="PROTEIN SPT2 HOMOLOG"/>
    <property type="match status" value="1"/>
</dbReference>
<proteinExistence type="inferred from homology"/>
<protein>
    <submittedName>
        <fullName evidence="4">Chromatin SPT2</fullName>
    </submittedName>
</protein>
<dbReference type="InterPro" id="IPR013256">
    <property type="entry name" value="Chromatin_SPT2"/>
</dbReference>
<feature type="region of interest" description="Disordered" evidence="3">
    <location>
        <begin position="246"/>
        <end position="288"/>
    </location>
</feature>
<dbReference type="SMART" id="SM00784">
    <property type="entry name" value="SPT2"/>
    <property type="match status" value="1"/>
</dbReference>
<feature type="compositionally biased region" description="Basic and acidic residues" evidence="3">
    <location>
        <begin position="246"/>
        <end position="282"/>
    </location>
</feature>
<keyword evidence="2" id="KW-0175">Coiled coil</keyword>
<keyword evidence="5" id="KW-1185">Reference proteome</keyword>
<name>A0AAN8W492_9MAGN</name>